<dbReference type="HOGENOM" id="CLU_3242085_0_0_1"/>
<keyword evidence="3" id="KW-1185">Reference proteome</keyword>
<evidence type="ECO:0000313" key="2">
    <source>
        <dbReference type="EMBL" id="EAQ85625.1"/>
    </source>
</evidence>
<accession>Q2GYS6</accession>
<sequence length="43" mass="4456">MSVSQLLRRSGGLGNATPLSRSRGRGGGQDIVSDKLVGTIKDD</sequence>
<dbReference type="InParanoid" id="Q2GYS6"/>
<dbReference type="VEuPathDB" id="FungiDB:CHGG_06878"/>
<dbReference type="AlphaFoldDB" id="Q2GYS6"/>
<proteinExistence type="predicted"/>
<protein>
    <submittedName>
        <fullName evidence="2">Uncharacterized protein</fullName>
    </submittedName>
</protein>
<gene>
    <name evidence="2" type="ORF">CHGG_06878</name>
</gene>
<dbReference type="Proteomes" id="UP000001056">
    <property type="component" value="Unassembled WGS sequence"/>
</dbReference>
<name>Q2GYS6_CHAGB</name>
<dbReference type="RefSeq" id="XP_001224534.1">
    <property type="nucleotide sequence ID" value="XM_001224533.1"/>
</dbReference>
<evidence type="ECO:0000256" key="1">
    <source>
        <dbReference type="SAM" id="MobiDB-lite"/>
    </source>
</evidence>
<feature type="region of interest" description="Disordered" evidence="1">
    <location>
        <begin position="1"/>
        <end position="43"/>
    </location>
</feature>
<dbReference type="EMBL" id="CH408033">
    <property type="protein sequence ID" value="EAQ85625.1"/>
    <property type="molecule type" value="Genomic_DNA"/>
</dbReference>
<reference evidence="3" key="1">
    <citation type="journal article" date="2015" name="Genome Announc.">
        <title>Draft genome sequence of the cellulolytic fungus Chaetomium globosum.</title>
        <authorList>
            <person name="Cuomo C.A."/>
            <person name="Untereiner W.A."/>
            <person name="Ma L.-J."/>
            <person name="Grabherr M."/>
            <person name="Birren B.W."/>
        </authorList>
    </citation>
    <scope>NUCLEOTIDE SEQUENCE [LARGE SCALE GENOMIC DNA]</scope>
    <source>
        <strain evidence="3">ATCC 6205 / CBS 148.51 / DSM 1962 / NBRC 6347 / NRRL 1970</strain>
    </source>
</reference>
<evidence type="ECO:0000313" key="3">
    <source>
        <dbReference type="Proteomes" id="UP000001056"/>
    </source>
</evidence>
<organism evidence="2 3">
    <name type="scientific">Chaetomium globosum (strain ATCC 6205 / CBS 148.51 / DSM 1962 / NBRC 6347 / NRRL 1970)</name>
    <name type="common">Soil fungus</name>
    <dbReference type="NCBI Taxonomy" id="306901"/>
    <lineage>
        <taxon>Eukaryota</taxon>
        <taxon>Fungi</taxon>
        <taxon>Dikarya</taxon>
        <taxon>Ascomycota</taxon>
        <taxon>Pezizomycotina</taxon>
        <taxon>Sordariomycetes</taxon>
        <taxon>Sordariomycetidae</taxon>
        <taxon>Sordariales</taxon>
        <taxon>Chaetomiaceae</taxon>
        <taxon>Chaetomium</taxon>
    </lineage>
</organism>
<dbReference type="GeneID" id="4393884"/>